<gene>
    <name evidence="1" type="ORF">NEMBOFW57_004791</name>
</gene>
<proteinExistence type="predicted"/>
<accession>A0AAD4EWF8</accession>
<name>A0AAD4EWF8_9PEZI</name>
<dbReference type="EMBL" id="JAHCVI010000002">
    <property type="protein sequence ID" value="KAG7288440.1"/>
    <property type="molecule type" value="Genomic_DNA"/>
</dbReference>
<protein>
    <submittedName>
        <fullName evidence="1">Uncharacterized protein</fullName>
    </submittedName>
</protein>
<keyword evidence="2" id="KW-1185">Reference proteome</keyword>
<dbReference type="AlphaFoldDB" id="A0AAD4EWF8"/>
<evidence type="ECO:0000313" key="2">
    <source>
        <dbReference type="Proteomes" id="UP001197093"/>
    </source>
</evidence>
<reference evidence="1" key="1">
    <citation type="submission" date="2023-02" db="EMBL/GenBank/DDBJ databases">
        <authorList>
            <person name="Palmer J.M."/>
        </authorList>
    </citation>
    <scope>NUCLEOTIDE SEQUENCE</scope>
    <source>
        <strain evidence="1">FW57</strain>
    </source>
</reference>
<dbReference type="Proteomes" id="UP001197093">
    <property type="component" value="Unassembled WGS sequence"/>
</dbReference>
<evidence type="ECO:0000313" key="1">
    <source>
        <dbReference type="EMBL" id="KAG7288440.1"/>
    </source>
</evidence>
<sequence length="237" mass="27195">MSRVRIAGQMRQTRSGDGVKSNFNQLADTYNEACINIMRDLLMSSHYQSGWTEHLFAATIILQVMEEMNAALRDESDDTDVDQGDTKEAVRRGHLPGMYRFVRERSFEPGTLGAASFWVGLRQEIYSAVTKRQPVCLNLVHPGLIDRSLDETDDYTWANRAVVHCADVLNSCFGPEGNQPQRWDELDKWNRHWSERQPPSYDPVFREPQDSAVFPAIWYLRSCQGKLDVAYLDVKMS</sequence>
<organism evidence="1 2">
    <name type="scientific">Staphylotrichum longicolle</name>
    <dbReference type="NCBI Taxonomy" id="669026"/>
    <lineage>
        <taxon>Eukaryota</taxon>
        <taxon>Fungi</taxon>
        <taxon>Dikarya</taxon>
        <taxon>Ascomycota</taxon>
        <taxon>Pezizomycotina</taxon>
        <taxon>Sordariomycetes</taxon>
        <taxon>Sordariomycetidae</taxon>
        <taxon>Sordariales</taxon>
        <taxon>Chaetomiaceae</taxon>
        <taxon>Staphylotrichum</taxon>
    </lineage>
</organism>
<comment type="caution">
    <text evidence="1">The sequence shown here is derived from an EMBL/GenBank/DDBJ whole genome shotgun (WGS) entry which is preliminary data.</text>
</comment>